<dbReference type="Proteomes" id="UP001154078">
    <property type="component" value="Chromosome 7"/>
</dbReference>
<evidence type="ECO:0000256" key="7">
    <source>
        <dbReference type="ARBA" id="ARBA00022723"/>
    </source>
</evidence>
<comment type="subcellular location">
    <subcellularLocation>
        <location evidence="4">Endoplasmic reticulum membrane</location>
        <topology evidence="4">Peripheral membrane protein</topology>
    </subcellularLocation>
    <subcellularLocation>
        <location evidence="3">Microsome membrane</location>
        <topology evidence="3">Peripheral membrane protein</topology>
    </subcellularLocation>
</comment>
<dbReference type="GO" id="GO:0005506">
    <property type="term" value="F:iron ion binding"/>
    <property type="evidence" value="ECO:0007669"/>
    <property type="project" value="InterPro"/>
</dbReference>
<comment type="similarity">
    <text evidence="5 15">Belongs to the cytochrome P450 family.</text>
</comment>
<dbReference type="InterPro" id="IPR017972">
    <property type="entry name" value="Cyt_P450_CS"/>
</dbReference>
<evidence type="ECO:0000313" key="16">
    <source>
        <dbReference type="EMBL" id="CAH0561143.1"/>
    </source>
</evidence>
<dbReference type="InterPro" id="IPR001128">
    <property type="entry name" value="Cyt_P450"/>
</dbReference>
<accession>A0A9P0BDJ1</accession>
<dbReference type="PROSITE" id="PS00086">
    <property type="entry name" value="CYTOCHROME_P450"/>
    <property type="match status" value="1"/>
</dbReference>
<evidence type="ECO:0000256" key="5">
    <source>
        <dbReference type="ARBA" id="ARBA00010617"/>
    </source>
</evidence>
<dbReference type="PRINTS" id="PR00385">
    <property type="entry name" value="P450"/>
</dbReference>
<proteinExistence type="inferred from homology"/>
<keyword evidence="11 14" id="KW-0408">Iron</keyword>
<keyword evidence="6 14" id="KW-0349">Heme</keyword>
<dbReference type="InterPro" id="IPR036396">
    <property type="entry name" value="Cyt_P450_sf"/>
</dbReference>
<comment type="cofactor">
    <cofactor evidence="1 14">
        <name>heme</name>
        <dbReference type="ChEBI" id="CHEBI:30413"/>
    </cofactor>
</comment>
<dbReference type="Gene3D" id="1.10.630.10">
    <property type="entry name" value="Cytochrome P450"/>
    <property type="match status" value="1"/>
</dbReference>
<keyword evidence="10 15" id="KW-0560">Oxidoreductase</keyword>
<evidence type="ECO:0000256" key="1">
    <source>
        <dbReference type="ARBA" id="ARBA00001971"/>
    </source>
</evidence>
<dbReference type="GO" id="GO:0004497">
    <property type="term" value="F:monooxygenase activity"/>
    <property type="evidence" value="ECO:0007669"/>
    <property type="project" value="UniProtKB-KW"/>
</dbReference>
<gene>
    <name evidence="16" type="ORF">MELIAE_LOCUS10750</name>
</gene>
<evidence type="ECO:0000256" key="4">
    <source>
        <dbReference type="ARBA" id="ARBA00004406"/>
    </source>
</evidence>
<dbReference type="GO" id="GO:0016705">
    <property type="term" value="F:oxidoreductase activity, acting on paired donors, with incorporation or reduction of molecular oxygen"/>
    <property type="evidence" value="ECO:0007669"/>
    <property type="project" value="InterPro"/>
</dbReference>
<keyword evidence="13" id="KW-0472">Membrane</keyword>
<organism evidence="16 17">
    <name type="scientific">Brassicogethes aeneus</name>
    <name type="common">Rape pollen beetle</name>
    <name type="synonym">Meligethes aeneus</name>
    <dbReference type="NCBI Taxonomy" id="1431903"/>
    <lineage>
        <taxon>Eukaryota</taxon>
        <taxon>Metazoa</taxon>
        <taxon>Ecdysozoa</taxon>
        <taxon>Arthropoda</taxon>
        <taxon>Hexapoda</taxon>
        <taxon>Insecta</taxon>
        <taxon>Pterygota</taxon>
        <taxon>Neoptera</taxon>
        <taxon>Endopterygota</taxon>
        <taxon>Coleoptera</taxon>
        <taxon>Polyphaga</taxon>
        <taxon>Cucujiformia</taxon>
        <taxon>Nitidulidae</taxon>
        <taxon>Meligethinae</taxon>
        <taxon>Brassicogethes</taxon>
    </lineage>
</organism>
<dbReference type="GO" id="GO:0005789">
    <property type="term" value="C:endoplasmic reticulum membrane"/>
    <property type="evidence" value="ECO:0007669"/>
    <property type="project" value="UniProtKB-SubCell"/>
</dbReference>
<reference evidence="16" key="1">
    <citation type="submission" date="2021-12" db="EMBL/GenBank/DDBJ databases">
        <authorList>
            <person name="King R."/>
        </authorList>
    </citation>
    <scope>NUCLEOTIDE SEQUENCE</scope>
</reference>
<keyword evidence="12 15" id="KW-0503">Monooxygenase</keyword>
<dbReference type="Pfam" id="PF00067">
    <property type="entry name" value="p450"/>
    <property type="match status" value="1"/>
</dbReference>
<comment type="function">
    <text evidence="2">May be involved in the metabolism of insect hormones and in the breakdown of synthetic insecticides.</text>
</comment>
<dbReference type="GO" id="GO:0020037">
    <property type="term" value="F:heme binding"/>
    <property type="evidence" value="ECO:0007669"/>
    <property type="project" value="InterPro"/>
</dbReference>
<dbReference type="InterPro" id="IPR002403">
    <property type="entry name" value="Cyt_P450_E_grp-IV"/>
</dbReference>
<keyword evidence="7 14" id="KW-0479">Metal-binding</keyword>
<sequence length="506" mass="59244">MILPVVLFFTLCAYLIYFYRKSHNYWKNRGLEYVKPTIPFGNFSNFYSKKEGFGETFAKIYGEIKSRGVRHGGGYYFWNPLYIPTDPVIIKDIFISSFEHFKNHGFYMVKEDPMTQHLFNLEDDKWRDVRAKLSHCFTSGKMRNMFNVMVEHTDVLKRVLKEELSDKSDVKIKKILVRYTTDVVSKCLMGVNTDTLINDKAEILWHGSEFFSKTWGYINNTIVLLIPRAILQKLNFRITPKETEVFFKDLFKNIKSYREKNNDTRNDLFDSVLKLSDPNYTSNLNDFNGKKGMEPLNFDITVAQCYGFFVAGFETSSTTITFALYELAKNMDKQDLLRQDINDTLKKYNNELTYDSVQNMEYLEMVLKETLRLYPAFPFIPRGCNKDYKVPGTDFVVKKGTGVILSGMGIQRDPEYWPNPEKFEPQRFSIQNRDKIVPYTYFPFGEGPRLCIAHRFGQLQTKVGILTLIKDYKITINEAMKPLKFGSYGIVLAPRDDIWLNFERIN</sequence>
<evidence type="ECO:0000256" key="2">
    <source>
        <dbReference type="ARBA" id="ARBA00003690"/>
    </source>
</evidence>
<dbReference type="CDD" id="cd11056">
    <property type="entry name" value="CYP6-like"/>
    <property type="match status" value="1"/>
</dbReference>
<dbReference type="EMBL" id="OV121138">
    <property type="protein sequence ID" value="CAH0561143.1"/>
    <property type="molecule type" value="Genomic_DNA"/>
</dbReference>
<dbReference type="SUPFAM" id="SSF48264">
    <property type="entry name" value="Cytochrome P450"/>
    <property type="match status" value="1"/>
</dbReference>
<evidence type="ECO:0008006" key="18">
    <source>
        <dbReference type="Google" id="ProtNLM"/>
    </source>
</evidence>
<dbReference type="PANTHER" id="PTHR24292:SF100">
    <property type="entry name" value="CYTOCHROME P450 6A16, ISOFORM B-RELATED"/>
    <property type="match status" value="1"/>
</dbReference>
<evidence type="ECO:0000256" key="15">
    <source>
        <dbReference type="RuleBase" id="RU000461"/>
    </source>
</evidence>
<dbReference type="AlphaFoldDB" id="A0A9P0BDJ1"/>
<evidence type="ECO:0000256" key="12">
    <source>
        <dbReference type="ARBA" id="ARBA00023033"/>
    </source>
</evidence>
<dbReference type="PANTHER" id="PTHR24292">
    <property type="entry name" value="CYTOCHROME P450"/>
    <property type="match status" value="1"/>
</dbReference>
<evidence type="ECO:0000256" key="11">
    <source>
        <dbReference type="ARBA" id="ARBA00023004"/>
    </source>
</evidence>
<evidence type="ECO:0000313" key="17">
    <source>
        <dbReference type="Proteomes" id="UP001154078"/>
    </source>
</evidence>
<name>A0A9P0BDJ1_BRAAE</name>
<dbReference type="OrthoDB" id="2789670at2759"/>
<evidence type="ECO:0000256" key="14">
    <source>
        <dbReference type="PIRSR" id="PIRSR602403-1"/>
    </source>
</evidence>
<keyword evidence="8" id="KW-0256">Endoplasmic reticulum</keyword>
<dbReference type="InterPro" id="IPR050476">
    <property type="entry name" value="Insect_CytP450_Detox"/>
</dbReference>
<keyword evidence="17" id="KW-1185">Reference proteome</keyword>
<evidence type="ECO:0000256" key="13">
    <source>
        <dbReference type="ARBA" id="ARBA00023136"/>
    </source>
</evidence>
<evidence type="ECO:0000256" key="9">
    <source>
        <dbReference type="ARBA" id="ARBA00022848"/>
    </source>
</evidence>
<evidence type="ECO:0000256" key="8">
    <source>
        <dbReference type="ARBA" id="ARBA00022824"/>
    </source>
</evidence>
<evidence type="ECO:0000256" key="3">
    <source>
        <dbReference type="ARBA" id="ARBA00004174"/>
    </source>
</evidence>
<protein>
    <recommendedName>
        <fullName evidence="18">Cytochrome P450</fullName>
    </recommendedName>
</protein>
<evidence type="ECO:0000256" key="10">
    <source>
        <dbReference type="ARBA" id="ARBA00023002"/>
    </source>
</evidence>
<dbReference type="PRINTS" id="PR00465">
    <property type="entry name" value="EP450IV"/>
</dbReference>
<dbReference type="FunFam" id="1.10.630.10:FF:000042">
    <property type="entry name" value="Cytochrome P450"/>
    <property type="match status" value="1"/>
</dbReference>
<keyword evidence="9" id="KW-0492">Microsome</keyword>
<evidence type="ECO:0000256" key="6">
    <source>
        <dbReference type="ARBA" id="ARBA00022617"/>
    </source>
</evidence>
<feature type="binding site" description="axial binding residue" evidence="14">
    <location>
        <position position="451"/>
    </location>
    <ligand>
        <name>heme</name>
        <dbReference type="ChEBI" id="CHEBI:30413"/>
    </ligand>
    <ligandPart>
        <name>Fe</name>
        <dbReference type="ChEBI" id="CHEBI:18248"/>
    </ligandPart>
</feature>